<dbReference type="SMART" id="SM00850">
    <property type="entry name" value="LytTR"/>
    <property type="match status" value="1"/>
</dbReference>
<evidence type="ECO:0000256" key="2">
    <source>
        <dbReference type="PROSITE-ProRule" id="PRU00169"/>
    </source>
</evidence>
<dbReference type="SMART" id="SM00448">
    <property type="entry name" value="REC"/>
    <property type="match status" value="1"/>
</dbReference>
<dbReference type="Proteomes" id="UP000253083">
    <property type="component" value="Unassembled WGS sequence"/>
</dbReference>
<dbReference type="Gene3D" id="2.40.50.1020">
    <property type="entry name" value="LytTr DNA-binding domain"/>
    <property type="match status" value="1"/>
</dbReference>
<sequence length="237" mass="26826">MMKAVVIEDSRLAREGLLRMLAEFDAIEVVGSADHPATALVLINTHRPDVLFLDIHMPGESGFELLDKLDYAPRVVFTTAYSEYAYRSFDYNPVDYLLKPISQERLGDAIDKLSPRGLVDAASSEPLEITSKMFIKDGDDCHLVTLGSIRYFESCKNYVIVFFDEQKAFVKKSLNTVETRLPKRHFFRASRQYIVNLNAIVAIDEGIGDGYELTMSDGKVLEVSRRNASELKKRLSF</sequence>
<dbReference type="AlphaFoldDB" id="A0A395JLC4"/>
<dbReference type="SUPFAM" id="SSF52172">
    <property type="entry name" value="CheY-like"/>
    <property type="match status" value="1"/>
</dbReference>
<gene>
    <name evidence="5" type="ORF">DFR28_1021023</name>
</gene>
<keyword evidence="6" id="KW-1185">Reference proteome</keyword>
<name>A0A395JLC4_9GAMM</name>
<keyword evidence="2" id="KW-0597">Phosphoprotein</keyword>
<feature type="domain" description="Response regulatory" evidence="3">
    <location>
        <begin position="3"/>
        <end position="114"/>
    </location>
</feature>
<dbReference type="InterPro" id="IPR011006">
    <property type="entry name" value="CheY-like_superfamily"/>
</dbReference>
<dbReference type="PANTHER" id="PTHR37299:SF1">
    <property type="entry name" value="STAGE 0 SPORULATION PROTEIN A HOMOLOG"/>
    <property type="match status" value="1"/>
</dbReference>
<dbReference type="GO" id="GO:0000156">
    <property type="term" value="F:phosphorelay response regulator activity"/>
    <property type="evidence" value="ECO:0007669"/>
    <property type="project" value="InterPro"/>
</dbReference>
<evidence type="ECO:0000256" key="1">
    <source>
        <dbReference type="ARBA" id="ARBA00023012"/>
    </source>
</evidence>
<keyword evidence="1" id="KW-0902">Two-component regulatory system</keyword>
<dbReference type="Gene3D" id="3.40.50.2300">
    <property type="match status" value="1"/>
</dbReference>
<dbReference type="PANTHER" id="PTHR37299">
    <property type="entry name" value="TRANSCRIPTIONAL REGULATOR-RELATED"/>
    <property type="match status" value="1"/>
</dbReference>
<protein>
    <submittedName>
        <fullName evidence="5">LytTR family two component transcriptional regulator</fullName>
    </submittedName>
</protein>
<dbReference type="FunCoup" id="A0A395JLC4">
    <property type="interactions" value="74"/>
</dbReference>
<comment type="caution">
    <text evidence="5">The sequence shown here is derived from an EMBL/GenBank/DDBJ whole genome shotgun (WGS) entry which is preliminary data.</text>
</comment>
<proteinExistence type="predicted"/>
<dbReference type="PROSITE" id="PS50930">
    <property type="entry name" value="HTH_LYTTR"/>
    <property type="match status" value="1"/>
</dbReference>
<dbReference type="GO" id="GO:0003677">
    <property type="term" value="F:DNA binding"/>
    <property type="evidence" value="ECO:0007669"/>
    <property type="project" value="InterPro"/>
</dbReference>
<dbReference type="Pfam" id="PF00072">
    <property type="entry name" value="Response_reg"/>
    <property type="match status" value="1"/>
</dbReference>
<feature type="domain" description="HTH LytTR-type" evidence="4">
    <location>
        <begin position="133"/>
        <end position="237"/>
    </location>
</feature>
<organism evidence="5 6">
    <name type="scientific">Arenicella xantha</name>
    <dbReference type="NCBI Taxonomy" id="644221"/>
    <lineage>
        <taxon>Bacteria</taxon>
        <taxon>Pseudomonadati</taxon>
        <taxon>Pseudomonadota</taxon>
        <taxon>Gammaproteobacteria</taxon>
        <taxon>Arenicellales</taxon>
        <taxon>Arenicellaceae</taxon>
        <taxon>Arenicella</taxon>
    </lineage>
</organism>
<dbReference type="PROSITE" id="PS50110">
    <property type="entry name" value="RESPONSE_REGULATORY"/>
    <property type="match status" value="1"/>
</dbReference>
<accession>A0A395JLC4</accession>
<reference evidence="5 6" key="1">
    <citation type="submission" date="2018-06" db="EMBL/GenBank/DDBJ databases">
        <title>Genomic Encyclopedia of Type Strains, Phase IV (KMG-IV): sequencing the most valuable type-strain genomes for metagenomic binning, comparative biology and taxonomic classification.</title>
        <authorList>
            <person name="Goeker M."/>
        </authorList>
    </citation>
    <scope>NUCLEOTIDE SEQUENCE [LARGE SCALE GENOMIC DNA]</scope>
    <source>
        <strain evidence="5 6">DSM 24032</strain>
    </source>
</reference>
<dbReference type="EMBL" id="QNRT01000002">
    <property type="protein sequence ID" value="RBP51593.1"/>
    <property type="molecule type" value="Genomic_DNA"/>
</dbReference>
<evidence type="ECO:0000259" key="4">
    <source>
        <dbReference type="PROSITE" id="PS50930"/>
    </source>
</evidence>
<dbReference type="InterPro" id="IPR046947">
    <property type="entry name" value="LytR-like"/>
</dbReference>
<evidence type="ECO:0000313" key="6">
    <source>
        <dbReference type="Proteomes" id="UP000253083"/>
    </source>
</evidence>
<dbReference type="Pfam" id="PF04397">
    <property type="entry name" value="LytTR"/>
    <property type="match status" value="1"/>
</dbReference>
<evidence type="ECO:0000259" key="3">
    <source>
        <dbReference type="PROSITE" id="PS50110"/>
    </source>
</evidence>
<dbReference type="InParanoid" id="A0A395JLC4"/>
<dbReference type="InterPro" id="IPR001789">
    <property type="entry name" value="Sig_transdc_resp-reg_receiver"/>
</dbReference>
<dbReference type="RefSeq" id="WP_211316956.1">
    <property type="nucleotide sequence ID" value="NZ_QNRT01000002.1"/>
</dbReference>
<dbReference type="InterPro" id="IPR007492">
    <property type="entry name" value="LytTR_DNA-bd_dom"/>
</dbReference>
<evidence type="ECO:0000313" key="5">
    <source>
        <dbReference type="EMBL" id="RBP51593.1"/>
    </source>
</evidence>
<feature type="modified residue" description="4-aspartylphosphate" evidence="2">
    <location>
        <position position="54"/>
    </location>
</feature>